<feature type="domain" description="DUF695" evidence="1">
    <location>
        <begin position="242"/>
        <end position="339"/>
    </location>
</feature>
<accession>A0ABN1P267</accession>
<dbReference type="Pfam" id="PF05117">
    <property type="entry name" value="DUF695"/>
    <property type="match status" value="1"/>
</dbReference>
<evidence type="ECO:0000259" key="1">
    <source>
        <dbReference type="Pfam" id="PF05117"/>
    </source>
</evidence>
<reference evidence="2 3" key="1">
    <citation type="journal article" date="2019" name="Int. J. Syst. Evol. Microbiol.">
        <title>The Global Catalogue of Microorganisms (GCM) 10K type strain sequencing project: providing services to taxonomists for standard genome sequencing and annotation.</title>
        <authorList>
            <consortium name="The Broad Institute Genomics Platform"/>
            <consortium name="The Broad Institute Genome Sequencing Center for Infectious Disease"/>
            <person name="Wu L."/>
            <person name="Ma J."/>
        </authorList>
    </citation>
    <scope>NUCLEOTIDE SEQUENCE [LARGE SCALE GENOMIC DNA]</scope>
    <source>
        <strain evidence="2 3">JCM 11136</strain>
    </source>
</reference>
<sequence length="346" mass="37412">MRLFGRKDDQPHEPADRIPAFWAWWEETRPKLDALVAAGDTAGLAEALAPAVSRLDPDLVHEIAPGREAAHALVVTAAGDAELRPLAHRWAKAAPPSDLLWEFRPTREASPLASELTVEIAGREFALEQLTLGLRVPRGSARIDVAAYHPIFGDLDDEARMDATLLALDRLLGEDDVARWVGEITAATFPPIDAVASAHLRAVVDDIASGFDEEQWALLEGVTAGGASLVAAARYPLRPVDYPLYDQHVEITLPYSDRDENGLPQGDSLEALREFEERLTARLAEPYTEALLAAHLSAEGRRVVHVYADPAGRGALVAREVADGWADAGVEVSADPGWVSVAPFLS</sequence>
<proteinExistence type="predicted"/>
<evidence type="ECO:0000313" key="2">
    <source>
        <dbReference type="EMBL" id="GAA0921415.1"/>
    </source>
</evidence>
<organism evidence="2 3">
    <name type="scientific">Nonomuraea longicatena</name>
    <dbReference type="NCBI Taxonomy" id="83682"/>
    <lineage>
        <taxon>Bacteria</taxon>
        <taxon>Bacillati</taxon>
        <taxon>Actinomycetota</taxon>
        <taxon>Actinomycetes</taxon>
        <taxon>Streptosporangiales</taxon>
        <taxon>Streptosporangiaceae</taxon>
        <taxon>Nonomuraea</taxon>
    </lineage>
</organism>
<keyword evidence="3" id="KW-1185">Reference proteome</keyword>
<dbReference type="InterPro" id="IPR016097">
    <property type="entry name" value="DUF695"/>
</dbReference>
<name>A0ABN1P267_9ACTN</name>
<dbReference type="EMBL" id="BAAAHQ010000008">
    <property type="protein sequence ID" value="GAA0921415.1"/>
    <property type="molecule type" value="Genomic_DNA"/>
</dbReference>
<dbReference type="RefSeq" id="WP_343949482.1">
    <property type="nucleotide sequence ID" value="NZ_BAAAHQ010000008.1"/>
</dbReference>
<evidence type="ECO:0000313" key="3">
    <source>
        <dbReference type="Proteomes" id="UP001501578"/>
    </source>
</evidence>
<gene>
    <name evidence="2" type="ORF">GCM10009560_20210</name>
</gene>
<protein>
    <recommendedName>
        <fullName evidence="1">DUF695 domain-containing protein</fullName>
    </recommendedName>
</protein>
<comment type="caution">
    <text evidence="2">The sequence shown here is derived from an EMBL/GenBank/DDBJ whole genome shotgun (WGS) entry which is preliminary data.</text>
</comment>
<dbReference type="Proteomes" id="UP001501578">
    <property type="component" value="Unassembled WGS sequence"/>
</dbReference>